<feature type="domain" description="Luciferase-like" evidence="5">
    <location>
        <begin position="51"/>
        <end position="216"/>
    </location>
</feature>
<evidence type="ECO:0000256" key="2">
    <source>
        <dbReference type="ARBA" id="ARBA00022643"/>
    </source>
</evidence>
<dbReference type="InterPro" id="IPR011251">
    <property type="entry name" value="Luciferase-like_dom"/>
</dbReference>
<evidence type="ECO:0000259" key="5">
    <source>
        <dbReference type="Pfam" id="PF00296"/>
    </source>
</evidence>
<evidence type="ECO:0000256" key="4">
    <source>
        <dbReference type="ARBA" id="ARBA00023033"/>
    </source>
</evidence>
<dbReference type="PANTHER" id="PTHR30011">
    <property type="entry name" value="ALKANESULFONATE MONOOXYGENASE-RELATED"/>
    <property type="match status" value="1"/>
</dbReference>
<dbReference type="Proteomes" id="UP000576087">
    <property type="component" value="Unassembled WGS sequence"/>
</dbReference>
<keyword evidence="1" id="KW-0285">Flavoprotein</keyword>
<dbReference type="GO" id="GO:0004497">
    <property type="term" value="F:monooxygenase activity"/>
    <property type="evidence" value="ECO:0007669"/>
    <property type="project" value="UniProtKB-KW"/>
</dbReference>
<dbReference type="Pfam" id="PF00296">
    <property type="entry name" value="Bac_luciferase"/>
    <property type="match status" value="1"/>
</dbReference>
<dbReference type="Gene3D" id="3.20.20.30">
    <property type="entry name" value="Luciferase-like domain"/>
    <property type="match status" value="1"/>
</dbReference>
<evidence type="ECO:0000313" key="6">
    <source>
        <dbReference type="EMBL" id="MBB4350628.1"/>
    </source>
</evidence>
<accession>A0A7W6TI25</accession>
<dbReference type="InterPro" id="IPR036661">
    <property type="entry name" value="Luciferase-like_sf"/>
</dbReference>
<keyword evidence="3" id="KW-0560">Oxidoreductase</keyword>
<dbReference type="EMBL" id="JACIGW010000006">
    <property type="protein sequence ID" value="MBB4350628.1"/>
    <property type="molecule type" value="Genomic_DNA"/>
</dbReference>
<evidence type="ECO:0000313" key="10">
    <source>
        <dbReference type="Proteomes" id="UP000524535"/>
    </source>
</evidence>
<dbReference type="Proteomes" id="UP000520770">
    <property type="component" value="Unassembled WGS sequence"/>
</dbReference>
<dbReference type="EMBL" id="JACIGY010000007">
    <property type="protein sequence ID" value="MBB4413823.1"/>
    <property type="molecule type" value="Genomic_DNA"/>
</dbReference>
<evidence type="ECO:0000313" key="7">
    <source>
        <dbReference type="EMBL" id="MBB4413823.1"/>
    </source>
</evidence>
<evidence type="ECO:0000256" key="3">
    <source>
        <dbReference type="ARBA" id="ARBA00023002"/>
    </source>
</evidence>
<organism evidence="7 10">
    <name type="scientific">Aliirhizobium cellulosilyticum</name>
    <dbReference type="NCBI Taxonomy" id="393664"/>
    <lineage>
        <taxon>Bacteria</taxon>
        <taxon>Pseudomonadati</taxon>
        <taxon>Pseudomonadota</taxon>
        <taxon>Alphaproteobacteria</taxon>
        <taxon>Hyphomicrobiales</taxon>
        <taxon>Rhizobiaceae</taxon>
        <taxon>Aliirhizobium</taxon>
    </lineage>
</organism>
<dbReference type="InterPro" id="IPR051260">
    <property type="entry name" value="Diverse_substr_monoxygenases"/>
</dbReference>
<gene>
    <name evidence="7" type="ORF">GGE31_004361</name>
    <name evidence="6" type="ORF">GGE33_004402</name>
    <name evidence="8" type="ORF">GGE35_004284</name>
</gene>
<dbReference type="SUPFAM" id="SSF51679">
    <property type="entry name" value="Bacterial luciferase-like"/>
    <property type="match status" value="1"/>
</dbReference>
<keyword evidence="2" id="KW-0288">FMN</keyword>
<proteinExistence type="predicted"/>
<dbReference type="Proteomes" id="UP000524535">
    <property type="component" value="Unassembled WGS sequence"/>
</dbReference>
<keyword evidence="4 7" id="KW-0503">Monooxygenase</keyword>
<evidence type="ECO:0000313" key="9">
    <source>
        <dbReference type="Proteomes" id="UP000520770"/>
    </source>
</evidence>
<dbReference type="EMBL" id="JACIHM010000007">
    <property type="protein sequence ID" value="MBB4448438.1"/>
    <property type="molecule type" value="Genomic_DNA"/>
</dbReference>
<dbReference type="RefSeq" id="WP_183827699.1">
    <property type="nucleotide sequence ID" value="NZ_JACIGW010000006.1"/>
</dbReference>
<comment type="caution">
    <text evidence="7">The sequence shown here is derived from an EMBL/GenBank/DDBJ whole genome shotgun (WGS) entry which is preliminary data.</text>
</comment>
<sequence length="339" mass="36582">MTLTKGLHIGIGLDAGSRNIFHTETGPGGLLQRLDAAADLIIIEDRFARPDGDGLDAVLFANWLGAKSQNAGILAGAPINVLEPFHISTAIATLDYVTEGRAGLLAQSLAGDHAASARRFTGPLNGYPADDRQALDTDFGETIDVIRRLWDSWEDDAVIRDVESQRFVDGAKLRYIDFKGNNFSVLGPSITPRPPQGQPIIAATISKAGDLAAKANVDLVFLRAGIDELSSVLKTVSAAQPDLRFFADIDLSSASAEERTDRQWQDEAERIAARVREWAASGLAGIRLLPRQPDRDLRPVVDHLLPALRTAGIGRPQEASTLRERLALPVATNRYVNAA</sequence>
<dbReference type="PANTHER" id="PTHR30011:SF16">
    <property type="entry name" value="C2H2 FINGER DOMAIN TRANSCRIPTION FACTOR (EUROFUNG)-RELATED"/>
    <property type="match status" value="1"/>
</dbReference>
<protein>
    <submittedName>
        <fullName evidence="7">Alkanesulfonate monooxygenase SsuD/methylene tetrahydromethanopterin reductase-like flavin-dependent oxidoreductase (Luciferase family)</fullName>
    </submittedName>
</protein>
<dbReference type="AlphaFoldDB" id="A0A7W6TI25"/>
<evidence type="ECO:0000313" key="8">
    <source>
        <dbReference type="EMBL" id="MBB4448438.1"/>
    </source>
</evidence>
<dbReference type="GO" id="GO:0016705">
    <property type="term" value="F:oxidoreductase activity, acting on paired donors, with incorporation or reduction of molecular oxygen"/>
    <property type="evidence" value="ECO:0007669"/>
    <property type="project" value="InterPro"/>
</dbReference>
<keyword evidence="10" id="KW-1185">Reference proteome</keyword>
<reference evidence="9 10" key="1">
    <citation type="submission" date="2020-08" db="EMBL/GenBank/DDBJ databases">
        <title>Genomic Encyclopedia of Type Strains, Phase IV (KMG-V): Genome sequencing to study the core and pangenomes of soil and plant-associated prokaryotes.</title>
        <authorList>
            <person name="Whitman W."/>
        </authorList>
    </citation>
    <scope>NUCLEOTIDE SEQUENCE [LARGE SCALE GENOMIC DNA]</scope>
    <source>
        <strain evidence="7 10">SEMIA 444</strain>
        <strain evidence="6 9">SEMIA 448</strain>
        <strain evidence="8 11">SEMIA 452</strain>
    </source>
</reference>
<evidence type="ECO:0000256" key="1">
    <source>
        <dbReference type="ARBA" id="ARBA00022630"/>
    </source>
</evidence>
<evidence type="ECO:0000313" key="11">
    <source>
        <dbReference type="Proteomes" id="UP000576087"/>
    </source>
</evidence>
<name>A0A7W6TI25_9HYPH</name>